<protein>
    <submittedName>
        <fullName evidence="1">Uncharacterized protein</fullName>
    </submittedName>
</protein>
<organism evidence="1 2">
    <name type="scientific">Rhododendron griersonianum</name>
    <dbReference type="NCBI Taxonomy" id="479676"/>
    <lineage>
        <taxon>Eukaryota</taxon>
        <taxon>Viridiplantae</taxon>
        <taxon>Streptophyta</taxon>
        <taxon>Embryophyta</taxon>
        <taxon>Tracheophyta</taxon>
        <taxon>Spermatophyta</taxon>
        <taxon>Magnoliopsida</taxon>
        <taxon>eudicotyledons</taxon>
        <taxon>Gunneridae</taxon>
        <taxon>Pentapetalae</taxon>
        <taxon>asterids</taxon>
        <taxon>Ericales</taxon>
        <taxon>Ericaceae</taxon>
        <taxon>Ericoideae</taxon>
        <taxon>Rhodoreae</taxon>
        <taxon>Rhododendron</taxon>
    </lineage>
</organism>
<proteinExistence type="predicted"/>
<comment type="caution">
    <text evidence="1">The sequence shown here is derived from an EMBL/GenBank/DDBJ whole genome shotgun (WGS) entry which is preliminary data.</text>
</comment>
<sequence>MFSHQIAIIALTTFDGGKSRYDFGSWRSLHKSTSSASGVGGWACAFELSRWQLEFHGVDEWYGEAFLEVIYPSAASGLS</sequence>
<dbReference type="EMBL" id="JACTNZ010000002">
    <property type="protein sequence ID" value="KAG5563140.1"/>
    <property type="molecule type" value="Genomic_DNA"/>
</dbReference>
<reference evidence="1" key="1">
    <citation type="submission" date="2020-08" db="EMBL/GenBank/DDBJ databases">
        <title>Plant Genome Project.</title>
        <authorList>
            <person name="Zhang R.-G."/>
        </authorList>
    </citation>
    <scope>NUCLEOTIDE SEQUENCE</scope>
    <source>
        <strain evidence="1">WSP0</strain>
        <tissue evidence="1">Leaf</tissue>
    </source>
</reference>
<evidence type="ECO:0000313" key="2">
    <source>
        <dbReference type="Proteomes" id="UP000823749"/>
    </source>
</evidence>
<keyword evidence="2" id="KW-1185">Reference proteome</keyword>
<name>A0AAV6LDF6_9ERIC</name>
<evidence type="ECO:0000313" key="1">
    <source>
        <dbReference type="EMBL" id="KAG5563140.1"/>
    </source>
</evidence>
<dbReference type="Proteomes" id="UP000823749">
    <property type="component" value="Chromosome 2"/>
</dbReference>
<accession>A0AAV6LDF6</accession>
<dbReference type="AlphaFoldDB" id="A0AAV6LDF6"/>
<gene>
    <name evidence="1" type="ORF">RHGRI_005781</name>
</gene>